<dbReference type="AlphaFoldDB" id="V4AHT9"/>
<dbReference type="PROSITE" id="PS51257">
    <property type="entry name" value="PROKAR_LIPOPROTEIN"/>
    <property type="match status" value="1"/>
</dbReference>
<dbReference type="CTD" id="20238842"/>
<organism evidence="1 2">
    <name type="scientific">Lottia gigantea</name>
    <name type="common">Giant owl limpet</name>
    <dbReference type="NCBI Taxonomy" id="225164"/>
    <lineage>
        <taxon>Eukaryota</taxon>
        <taxon>Metazoa</taxon>
        <taxon>Spiralia</taxon>
        <taxon>Lophotrochozoa</taxon>
        <taxon>Mollusca</taxon>
        <taxon>Gastropoda</taxon>
        <taxon>Patellogastropoda</taxon>
        <taxon>Lottioidea</taxon>
        <taxon>Lottiidae</taxon>
        <taxon>Lottia</taxon>
    </lineage>
</organism>
<evidence type="ECO:0000313" key="2">
    <source>
        <dbReference type="Proteomes" id="UP000030746"/>
    </source>
</evidence>
<dbReference type="Proteomes" id="UP000030746">
    <property type="component" value="Unassembled WGS sequence"/>
</dbReference>
<proteinExistence type="predicted"/>
<protein>
    <submittedName>
        <fullName evidence="1">Uncharacterized protein</fullName>
    </submittedName>
</protein>
<gene>
    <name evidence="1" type="ORF">LOTGIDRAFT_161988</name>
</gene>
<reference evidence="1 2" key="1">
    <citation type="journal article" date="2013" name="Nature">
        <title>Insights into bilaterian evolution from three spiralian genomes.</title>
        <authorList>
            <person name="Simakov O."/>
            <person name="Marletaz F."/>
            <person name="Cho S.J."/>
            <person name="Edsinger-Gonzales E."/>
            <person name="Havlak P."/>
            <person name="Hellsten U."/>
            <person name="Kuo D.H."/>
            <person name="Larsson T."/>
            <person name="Lv J."/>
            <person name="Arendt D."/>
            <person name="Savage R."/>
            <person name="Osoegawa K."/>
            <person name="de Jong P."/>
            <person name="Grimwood J."/>
            <person name="Chapman J.A."/>
            <person name="Shapiro H."/>
            <person name="Aerts A."/>
            <person name="Otillar R.P."/>
            <person name="Terry A.Y."/>
            <person name="Boore J.L."/>
            <person name="Grigoriev I.V."/>
            <person name="Lindberg D.R."/>
            <person name="Seaver E.C."/>
            <person name="Weisblat D.A."/>
            <person name="Putnam N.H."/>
            <person name="Rokhsar D.S."/>
        </authorList>
    </citation>
    <scope>NUCLEOTIDE SEQUENCE [LARGE SCALE GENOMIC DNA]</scope>
</reference>
<evidence type="ECO:0000313" key="1">
    <source>
        <dbReference type="EMBL" id="ESO92961.1"/>
    </source>
</evidence>
<dbReference type="EMBL" id="KB201977">
    <property type="protein sequence ID" value="ESO92961.1"/>
    <property type="molecule type" value="Genomic_DNA"/>
</dbReference>
<keyword evidence="2" id="KW-1185">Reference proteome</keyword>
<dbReference type="HOGENOM" id="CLU_856024_0_0_1"/>
<accession>V4AHT9</accession>
<dbReference type="GeneID" id="20238842"/>
<sequence>MDKKFKHSDIFPSNPMLMCICGSSGCGKTYLTFNMLTTPNILDFESLCIYTTTPEQSYYQFLKALEYVSREDVQDIFHYYESNEDLQEKAEIKDILDGFIKEKNPSLKPTDVKVFLTKNVNDLNLSKNDNHRKNLIVFDDCVARVLHERKTSQLSLHIPIPIFLRHVYQKERKVFFIIRIKRQRFISNHSDYKSRNGQKHINDNLSEYAGSVSGKNNIEFEEVETRIFNSLTKDIEIAFLRRNKVKKVHITQMIIDKYNADGAAGIAKAVNNKKADAVANAEACRHNLAMERVTRGGSGVGDILGTVKNSDKDLAKKPRKPLKRD</sequence>
<name>V4AHT9_LOTGI</name>
<dbReference type="KEGG" id="lgi:LOTGIDRAFT_161988"/>
<dbReference type="RefSeq" id="XP_009056172.1">
    <property type="nucleotide sequence ID" value="XM_009057924.1"/>
</dbReference>
<dbReference type="OrthoDB" id="6818379at2759"/>